<accession>A0AB39CE86</accession>
<reference evidence="2" key="1">
    <citation type="submission" date="2024-07" db="EMBL/GenBank/DDBJ databases">
        <authorList>
            <person name="Bringhurst R.M."/>
            <person name="Homer T.E."/>
        </authorList>
    </citation>
    <scope>NUCLEOTIDE SEQUENCE</scope>
</reference>
<feature type="region of interest" description="Disordered" evidence="1">
    <location>
        <begin position="80"/>
        <end position="101"/>
    </location>
</feature>
<evidence type="ECO:0000256" key="1">
    <source>
        <dbReference type="SAM" id="MobiDB-lite"/>
    </source>
</evidence>
<proteinExistence type="predicted"/>
<dbReference type="EMBL" id="PQ015379">
    <property type="protein sequence ID" value="XDJ15168.1"/>
    <property type="molecule type" value="Genomic_DNA"/>
</dbReference>
<organism evidence="2">
    <name type="scientific">Pseudomonas phage HRDY3</name>
    <dbReference type="NCBI Taxonomy" id="3236930"/>
    <lineage>
        <taxon>Viruses</taxon>
    </lineage>
</organism>
<feature type="compositionally biased region" description="Basic and acidic residues" evidence="1">
    <location>
        <begin position="84"/>
        <end position="101"/>
    </location>
</feature>
<sequence length="101" mass="11701">MPDPFVIVYCAEISDALAKIPEEDWPSHVDDPEHRLYGHPMFLLTVSQTQHIGISNKPNPDWIKSHKLMLRYGLVEPRSYGATNERRTEEKEEKEKGVDEI</sequence>
<evidence type="ECO:0000313" key="2">
    <source>
        <dbReference type="EMBL" id="XDJ15168.1"/>
    </source>
</evidence>
<protein>
    <submittedName>
        <fullName evidence="2">Uncharacterized protein</fullName>
    </submittedName>
</protein>
<name>A0AB39CE86_9VIRU</name>